<evidence type="ECO:0000313" key="1">
    <source>
        <dbReference type="EMBL" id="KAK9023902.1"/>
    </source>
</evidence>
<name>A0ABR2SG61_9ROSI</name>
<sequence length="108" mass="12945">MHVLLYSMPQKKLFDKLGSPWSKAENEWSYKAYKKDRKMLYDRVDVVCKSDKHFVFTANLQEVGKHVAEQKELQILSKEKLVWKFPVKKINFHHRVSGRKARRLSRKV</sequence>
<protein>
    <submittedName>
        <fullName evidence="1">Uncharacterized protein</fullName>
    </submittedName>
</protein>
<organism evidence="1 2">
    <name type="scientific">Hibiscus sabdariffa</name>
    <name type="common">roselle</name>
    <dbReference type="NCBI Taxonomy" id="183260"/>
    <lineage>
        <taxon>Eukaryota</taxon>
        <taxon>Viridiplantae</taxon>
        <taxon>Streptophyta</taxon>
        <taxon>Embryophyta</taxon>
        <taxon>Tracheophyta</taxon>
        <taxon>Spermatophyta</taxon>
        <taxon>Magnoliopsida</taxon>
        <taxon>eudicotyledons</taxon>
        <taxon>Gunneridae</taxon>
        <taxon>Pentapetalae</taxon>
        <taxon>rosids</taxon>
        <taxon>malvids</taxon>
        <taxon>Malvales</taxon>
        <taxon>Malvaceae</taxon>
        <taxon>Malvoideae</taxon>
        <taxon>Hibiscus</taxon>
    </lineage>
</organism>
<comment type="caution">
    <text evidence="1">The sequence shown here is derived from an EMBL/GenBank/DDBJ whole genome shotgun (WGS) entry which is preliminary data.</text>
</comment>
<proteinExistence type="predicted"/>
<gene>
    <name evidence="1" type="ORF">V6N11_004089</name>
</gene>
<keyword evidence="2" id="KW-1185">Reference proteome</keyword>
<dbReference type="EMBL" id="JBBPBN010000015">
    <property type="protein sequence ID" value="KAK9023902.1"/>
    <property type="molecule type" value="Genomic_DNA"/>
</dbReference>
<dbReference type="Proteomes" id="UP001396334">
    <property type="component" value="Unassembled WGS sequence"/>
</dbReference>
<reference evidence="1 2" key="1">
    <citation type="journal article" date="2024" name="G3 (Bethesda)">
        <title>Genome assembly of Hibiscus sabdariffa L. provides insights into metabolisms of medicinal natural products.</title>
        <authorList>
            <person name="Kim T."/>
        </authorList>
    </citation>
    <scope>NUCLEOTIDE SEQUENCE [LARGE SCALE GENOMIC DNA]</scope>
    <source>
        <strain evidence="1">TK-2024</strain>
        <tissue evidence="1">Old leaves</tissue>
    </source>
</reference>
<accession>A0ABR2SG61</accession>
<evidence type="ECO:0000313" key="2">
    <source>
        <dbReference type="Proteomes" id="UP001396334"/>
    </source>
</evidence>